<keyword evidence="1" id="KW-0547">Nucleotide-binding</keyword>
<accession>A0A2V5K8E6</accession>
<dbReference type="InterPro" id="IPR014001">
    <property type="entry name" value="Helicase_ATP-bd"/>
</dbReference>
<dbReference type="GO" id="GO:0005524">
    <property type="term" value="F:ATP binding"/>
    <property type="evidence" value="ECO:0007669"/>
    <property type="project" value="UniProtKB-KW"/>
</dbReference>
<dbReference type="Proteomes" id="UP000247476">
    <property type="component" value="Unassembled WGS sequence"/>
</dbReference>
<protein>
    <submittedName>
        <fullName evidence="7">ATP-dependent helicase HrpB</fullName>
    </submittedName>
</protein>
<dbReference type="PIRSF" id="PIRSF005496">
    <property type="entry name" value="ATP_hel_hrpB"/>
    <property type="match status" value="1"/>
</dbReference>
<proteinExistence type="predicted"/>
<dbReference type="PROSITE" id="PS51192">
    <property type="entry name" value="HELICASE_ATP_BIND_1"/>
    <property type="match status" value="1"/>
</dbReference>
<dbReference type="RefSeq" id="WP_110839586.1">
    <property type="nucleotide sequence ID" value="NZ_QJVJ01000003.1"/>
</dbReference>
<dbReference type="GO" id="GO:0003676">
    <property type="term" value="F:nucleic acid binding"/>
    <property type="evidence" value="ECO:0007669"/>
    <property type="project" value="InterPro"/>
</dbReference>
<comment type="caution">
    <text evidence="7">The sequence shown here is derived from an EMBL/GenBank/DDBJ whole genome shotgun (WGS) entry which is preliminary data.</text>
</comment>
<dbReference type="InterPro" id="IPR010225">
    <property type="entry name" value="HrpB"/>
</dbReference>
<dbReference type="SMART" id="SM00490">
    <property type="entry name" value="HELICc"/>
    <property type="match status" value="1"/>
</dbReference>
<dbReference type="FunFam" id="3.40.50.300:FF:002125">
    <property type="entry name" value="ATP-dependent helicase HrpB"/>
    <property type="match status" value="1"/>
</dbReference>
<dbReference type="Pfam" id="PF24473">
    <property type="entry name" value="CON_HrpB"/>
    <property type="match status" value="1"/>
</dbReference>
<dbReference type="InterPro" id="IPR056329">
    <property type="entry name" value="CON_HrpB"/>
</dbReference>
<reference evidence="7 8" key="1">
    <citation type="submission" date="2018-05" db="EMBL/GenBank/DDBJ databases">
        <title>Paenibacillus flagellatus sp. nov., isolated from selenium mineral soil.</title>
        <authorList>
            <person name="Dai X."/>
        </authorList>
    </citation>
    <scope>NUCLEOTIDE SEQUENCE [LARGE SCALE GENOMIC DNA]</scope>
    <source>
        <strain evidence="7 8">DXL2</strain>
    </source>
</reference>
<keyword evidence="8" id="KW-1185">Reference proteome</keyword>
<dbReference type="CDD" id="cd17990">
    <property type="entry name" value="DEXHc_HrpB"/>
    <property type="match status" value="1"/>
</dbReference>
<dbReference type="InterPro" id="IPR013689">
    <property type="entry name" value="RNA_helicase_ATP-dep_HrpB_C"/>
</dbReference>
<sequence length="847" mass="92370">MTALPIESALPELRRQLNERGSAVLVAQPGAGKTTRVPLALLDAPWLAGRRILMLEPRRLAARSAARFMASLFGEEVGQTVGYRVRMDTRVGPKTRIEVVTEGVLTRLLQADPGLDGVGAVLFDEFHERSLHADLGLALCLQCRALFRDDLRLLVMSATLDAAPVAELLGGAPVIESGGRVFPVETRYLPDKPEGRLEETVARAIRRALAEEAEGDLLVFLPGTGEIRRVEALLADRLQTDRGRIRILPLHGNLPQDAQDRAIAPSEPGVRKIVLSTSIAETSLTIEGTRIVVDSGWMRVPKFSPQTGMTRLETVRVSLASADQRRGRAGRLGPGVCYRLWTETEERTFAPHGTPEIAEADLAPLALELAAWGAADPGELRWLDEPPAAAYRQARELLTQFGALAPSGAITPHGRRMAELGMHPRLAHMALRAVPLGLGPAACALAALLSERDAFRRVSSAPSPVAADLRLRLEALLRHGRSGATGEAAPAYSGMTADASALRRAAAAAADWRRALGLSGEGGREPDVDACGLLLALAYPDRIGQNRGGGRFLLSSGRGAAFAETQTLSSAPYIVAAELDDHGAESRIALAAPVDVRELERTFPERFAEESIVEWDRSTQSVRARRRKRLGAIAVTDVPLSKPGGEETIRALLDGLAVEGIGMLPWTGAARRLQQRVLFLRRHDADWPDWSDEALERTAEEWLAPHVAGIRSRAELQSLNLVSVLEAALPWEKRRRLDEWAPTHLTVPSGSRLPVDYADPEAPSLSARLQELFGWTETPRIGGGRVPVTIRLLSPAQRPVQVTRDLANFWRETYFEVKKDLKGRYPKHYWPDDPMSAVPTNRVKPKP</sequence>
<keyword evidence="4" id="KW-0067">ATP-binding</keyword>
<dbReference type="InterPro" id="IPR049614">
    <property type="entry name" value="HrpB_DEXH"/>
</dbReference>
<dbReference type="InterPro" id="IPR011545">
    <property type="entry name" value="DEAD/DEAH_box_helicase_dom"/>
</dbReference>
<dbReference type="PROSITE" id="PS51194">
    <property type="entry name" value="HELICASE_CTER"/>
    <property type="match status" value="1"/>
</dbReference>
<dbReference type="Gene3D" id="1.20.120.1080">
    <property type="match status" value="1"/>
</dbReference>
<dbReference type="PANTHER" id="PTHR43519">
    <property type="entry name" value="ATP-DEPENDENT RNA HELICASE HRPB"/>
    <property type="match status" value="1"/>
</dbReference>
<evidence type="ECO:0000256" key="3">
    <source>
        <dbReference type="ARBA" id="ARBA00022806"/>
    </source>
</evidence>
<dbReference type="InterPro" id="IPR027417">
    <property type="entry name" value="P-loop_NTPase"/>
</dbReference>
<dbReference type="SUPFAM" id="SSF52540">
    <property type="entry name" value="P-loop containing nucleoside triphosphate hydrolases"/>
    <property type="match status" value="1"/>
</dbReference>
<dbReference type="EMBL" id="QJVJ01000003">
    <property type="protein sequence ID" value="PYI55785.1"/>
    <property type="molecule type" value="Genomic_DNA"/>
</dbReference>
<evidence type="ECO:0000256" key="1">
    <source>
        <dbReference type="ARBA" id="ARBA00022741"/>
    </source>
</evidence>
<dbReference type="InterPro" id="IPR007502">
    <property type="entry name" value="Helicase-assoc_dom"/>
</dbReference>
<keyword evidence="3 7" id="KW-0347">Helicase</keyword>
<dbReference type="PANTHER" id="PTHR43519:SF1">
    <property type="entry name" value="ATP-DEPENDENT RNA HELICASE HRPB"/>
    <property type="match status" value="1"/>
</dbReference>
<dbReference type="OrthoDB" id="9808833at2"/>
<dbReference type="SMART" id="SM00847">
    <property type="entry name" value="HA2"/>
    <property type="match status" value="1"/>
</dbReference>
<name>A0A2V5K8E6_9BACL</name>
<organism evidence="7 8">
    <name type="scientific">Paenibacillus flagellatus</name>
    <dbReference type="NCBI Taxonomy" id="2211139"/>
    <lineage>
        <taxon>Bacteria</taxon>
        <taxon>Bacillati</taxon>
        <taxon>Bacillota</taxon>
        <taxon>Bacilli</taxon>
        <taxon>Bacillales</taxon>
        <taxon>Paenibacillaceae</taxon>
        <taxon>Paenibacillus</taxon>
    </lineage>
</organism>
<dbReference type="GO" id="GO:0016787">
    <property type="term" value="F:hydrolase activity"/>
    <property type="evidence" value="ECO:0007669"/>
    <property type="project" value="UniProtKB-KW"/>
</dbReference>
<evidence type="ECO:0000259" key="5">
    <source>
        <dbReference type="PROSITE" id="PS51192"/>
    </source>
</evidence>
<feature type="domain" description="Helicase C-terminal" evidence="6">
    <location>
        <begin position="204"/>
        <end position="373"/>
    </location>
</feature>
<feature type="domain" description="Helicase ATP-binding" evidence="5">
    <location>
        <begin position="14"/>
        <end position="178"/>
    </location>
</feature>
<dbReference type="Pfam" id="PF08482">
    <property type="entry name" value="HrpB_C"/>
    <property type="match status" value="1"/>
</dbReference>
<evidence type="ECO:0000256" key="2">
    <source>
        <dbReference type="ARBA" id="ARBA00022801"/>
    </source>
</evidence>
<dbReference type="Pfam" id="PF00270">
    <property type="entry name" value="DEAD"/>
    <property type="match status" value="1"/>
</dbReference>
<dbReference type="InterPro" id="IPR001650">
    <property type="entry name" value="Helicase_C-like"/>
</dbReference>
<dbReference type="CDD" id="cd18791">
    <property type="entry name" value="SF2_C_RHA"/>
    <property type="match status" value="1"/>
</dbReference>
<keyword evidence="2" id="KW-0378">Hydrolase</keyword>
<dbReference type="GO" id="GO:0004386">
    <property type="term" value="F:helicase activity"/>
    <property type="evidence" value="ECO:0007669"/>
    <property type="project" value="UniProtKB-KW"/>
</dbReference>
<dbReference type="NCBIfam" id="TIGR01970">
    <property type="entry name" value="DEAH_box_HrpB"/>
    <property type="match status" value="1"/>
</dbReference>
<dbReference type="Gene3D" id="3.40.50.300">
    <property type="entry name" value="P-loop containing nucleotide triphosphate hydrolases"/>
    <property type="match status" value="2"/>
</dbReference>
<dbReference type="AlphaFoldDB" id="A0A2V5K8E6"/>
<dbReference type="Pfam" id="PF00271">
    <property type="entry name" value="Helicase_C"/>
    <property type="match status" value="1"/>
</dbReference>
<dbReference type="SMART" id="SM00487">
    <property type="entry name" value="DEXDc"/>
    <property type="match status" value="1"/>
</dbReference>
<evidence type="ECO:0000313" key="8">
    <source>
        <dbReference type="Proteomes" id="UP000247476"/>
    </source>
</evidence>
<evidence type="ECO:0000313" key="7">
    <source>
        <dbReference type="EMBL" id="PYI55785.1"/>
    </source>
</evidence>
<gene>
    <name evidence="7" type="primary">hrpB</name>
    <name evidence="7" type="ORF">DLM86_08700</name>
</gene>
<evidence type="ECO:0000259" key="6">
    <source>
        <dbReference type="PROSITE" id="PS51194"/>
    </source>
</evidence>
<evidence type="ECO:0000256" key="4">
    <source>
        <dbReference type="ARBA" id="ARBA00022840"/>
    </source>
</evidence>